<evidence type="ECO:0000313" key="10">
    <source>
        <dbReference type="Proteomes" id="UP000229897"/>
    </source>
</evidence>
<dbReference type="PANTHER" id="PTHR43806:SF11">
    <property type="entry name" value="CEREVISIN-RELATED"/>
    <property type="match status" value="1"/>
</dbReference>
<keyword evidence="10" id="KW-1185">Reference proteome</keyword>
<organism evidence="9 10">
    <name type="scientific">Massilia violaceinigra</name>
    <dbReference type="NCBI Taxonomy" id="2045208"/>
    <lineage>
        <taxon>Bacteria</taxon>
        <taxon>Pseudomonadati</taxon>
        <taxon>Pseudomonadota</taxon>
        <taxon>Betaproteobacteria</taxon>
        <taxon>Burkholderiales</taxon>
        <taxon>Oxalobacteraceae</taxon>
        <taxon>Telluria group</taxon>
        <taxon>Massilia</taxon>
    </lineage>
</organism>
<evidence type="ECO:0000256" key="2">
    <source>
        <dbReference type="ARBA" id="ARBA00022670"/>
    </source>
</evidence>
<dbReference type="SUPFAM" id="SSF52743">
    <property type="entry name" value="Subtilisin-like"/>
    <property type="match status" value="1"/>
</dbReference>
<evidence type="ECO:0000313" key="9">
    <source>
        <dbReference type="EMBL" id="ATQ74414.1"/>
    </source>
</evidence>
<reference evidence="9" key="1">
    <citation type="submission" date="2017-10" db="EMBL/GenBank/DDBJ databases">
        <title>Massilia psychrophilum sp. nov., a novel purple-pigmented bacterium isolated from Tianshan glacier, Xinjiang Municipality, China.</title>
        <authorList>
            <person name="Wang H."/>
        </authorList>
    </citation>
    <scope>NUCLEOTIDE SEQUENCE [LARGE SCALE GENOMIC DNA]</scope>
    <source>
        <strain evidence="9">B2</strain>
    </source>
</reference>
<dbReference type="Proteomes" id="UP000229897">
    <property type="component" value="Chromosome"/>
</dbReference>
<feature type="active site" description="Charge relay system" evidence="5">
    <location>
        <position position="228"/>
    </location>
</feature>
<name>A0A2D2DHG5_9BURK</name>
<evidence type="ECO:0000256" key="4">
    <source>
        <dbReference type="ARBA" id="ARBA00022825"/>
    </source>
</evidence>
<dbReference type="InterPro" id="IPR015366">
    <property type="entry name" value="S53_propep"/>
</dbReference>
<evidence type="ECO:0000256" key="7">
    <source>
        <dbReference type="SAM" id="MobiDB-lite"/>
    </source>
</evidence>
<comment type="similarity">
    <text evidence="1 5 6">Belongs to the peptidase S8 family.</text>
</comment>
<dbReference type="RefSeq" id="WP_099874397.1">
    <property type="nucleotide sequence ID" value="NZ_CP024608.1"/>
</dbReference>
<keyword evidence="2 5" id="KW-0645">Protease</keyword>
<feature type="active site" description="Charge relay system" evidence="5">
    <location>
        <position position="418"/>
    </location>
</feature>
<dbReference type="InterPro" id="IPR015500">
    <property type="entry name" value="Peptidase_S8_subtilisin-rel"/>
</dbReference>
<evidence type="ECO:0000256" key="6">
    <source>
        <dbReference type="RuleBase" id="RU003355"/>
    </source>
</evidence>
<keyword evidence="4 5" id="KW-0720">Serine protease</keyword>
<feature type="active site" description="Charge relay system" evidence="5">
    <location>
        <position position="193"/>
    </location>
</feature>
<evidence type="ECO:0000256" key="3">
    <source>
        <dbReference type="ARBA" id="ARBA00022801"/>
    </source>
</evidence>
<sequence length="494" mass="51899">MQPFKPSPPRPAVNEPAPPQEQLRIAITFKGRANTGPTKLAARLSSRSILSFEPAPGEMETAIEALRQRGFIVSGRGRMTVSVRGTVAQFEEVFGTRLTPFNLSPKQSYSSDRVFYPAKGAPWNPDPALSALIDDAYIQWPHIYLADPGASARPPAVGYYHLDVLKDVPAKLNAAHIHKERHHGEGIRVAMIDTGFDHSHPFFTRNGFTSSVVLAPSATNRHTDPGSHGTGESANVFAVAPKVTFIGVKLGDDADPNGGASILEGFQEALKHKPHVITVSMCYDLRDNNGTSELKELPNGLKPLEAEIQAAIASGIVVVFSAGNGHYAFPASMPEVLSVGGTFVAEDGAMKASDYASAFTSGIYSGRHVPDVCGLVGMLPNADYIMLPVPPGADIDTGNAEHDGTTAGDGWAVFSGTSASAPQIAAVCALLLQKNPKLTPAEIKALLVRTAIDVRDGSASPSSDPEGKGIKAGPGIDGATGAGLVDAFAAWQQA</sequence>
<dbReference type="PROSITE" id="PS00136">
    <property type="entry name" value="SUBTILASE_ASP"/>
    <property type="match status" value="1"/>
</dbReference>
<dbReference type="OrthoDB" id="9790784at2"/>
<gene>
    <name evidence="9" type="ORF">CR152_07750</name>
</gene>
<evidence type="ECO:0000256" key="1">
    <source>
        <dbReference type="ARBA" id="ARBA00011073"/>
    </source>
</evidence>
<dbReference type="KEGG" id="mass:CR152_07750"/>
<dbReference type="EMBL" id="CP024608">
    <property type="protein sequence ID" value="ATQ74414.1"/>
    <property type="molecule type" value="Genomic_DNA"/>
</dbReference>
<dbReference type="GO" id="GO:0004252">
    <property type="term" value="F:serine-type endopeptidase activity"/>
    <property type="evidence" value="ECO:0007669"/>
    <property type="project" value="UniProtKB-UniRule"/>
</dbReference>
<dbReference type="InterPro" id="IPR023827">
    <property type="entry name" value="Peptidase_S8_Asp-AS"/>
</dbReference>
<dbReference type="SMART" id="SM00944">
    <property type="entry name" value="Pro-kuma_activ"/>
    <property type="match status" value="1"/>
</dbReference>
<dbReference type="SUPFAM" id="SSF54897">
    <property type="entry name" value="Protease propeptides/inhibitors"/>
    <property type="match status" value="1"/>
</dbReference>
<dbReference type="InterPro" id="IPR023828">
    <property type="entry name" value="Peptidase_S8_Ser-AS"/>
</dbReference>
<dbReference type="InterPro" id="IPR036852">
    <property type="entry name" value="Peptidase_S8/S53_dom_sf"/>
</dbReference>
<dbReference type="InterPro" id="IPR050131">
    <property type="entry name" value="Peptidase_S8_subtilisin-like"/>
</dbReference>
<protein>
    <submittedName>
        <fullName evidence="9">Peptidase S8</fullName>
    </submittedName>
</protein>
<dbReference type="AlphaFoldDB" id="A0A2D2DHG5"/>
<dbReference type="PRINTS" id="PR00723">
    <property type="entry name" value="SUBTILISIN"/>
</dbReference>
<dbReference type="Gene3D" id="3.40.50.200">
    <property type="entry name" value="Peptidase S8/S53 domain"/>
    <property type="match status" value="1"/>
</dbReference>
<evidence type="ECO:0000256" key="5">
    <source>
        <dbReference type="PROSITE-ProRule" id="PRU01240"/>
    </source>
</evidence>
<dbReference type="Pfam" id="PF00082">
    <property type="entry name" value="Peptidase_S8"/>
    <property type="match status" value="1"/>
</dbReference>
<keyword evidence="3 5" id="KW-0378">Hydrolase</keyword>
<dbReference type="GO" id="GO:0006508">
    <property type="term" value="P:proteolysis"/>
    <property type="evidence" value="ECO:0007669"/>
    <property type="project" value="UniProtKB-KW"/>
</dbReference>
<dbReference type="PANTHER" id="PTHR43806">
    <property type="entry name" value="PEPTIDASE S8"/>
    <property type="match status" value="1"/>
</dbReference>
<evidence type="ECO:0000259" key="8">
    <source>
        <dbReference type="SMART" id="SM00944"/>
    </source>
</evidence>
<proteinExistence type="inferred from homology"/>
<accession>A0A2D2DHG5</accession>
<dbReference type="PROSITE" id="PS00138">
    <property type="entry name" value="SUBTILASE_SER"/>
    <property type="match status" value="1"/>
</dbReference>
<feature type="domain" description="Peptidase S53 activation" evidence="8">
    <location>
        <begin position="8"/>
        <end position="136"/>
    </location>
</feature>
<dbReference type="PROSITE" id="PS51892">
    <property type="entry name" value="SUBTILASE"/>
    <property type="match status" value="1"/>
</dbReference>
<dbReference type="InterPro" id="IPR000209">
    <property type="entry name" value="Peptidase_S8/S53_dom"/>
</dbReference>
<feature type="region of interest" description="Disordered" evidence="7">
    <location>
        <begin position="455"/>
        <end position="475"/>
    </location>
</feature>